<evidence type="ECO:0000256" key="1">
    <source>
        <dbReference type="SAM" id="MobiDB-lite"/>
    </source>
</evidence>
<name>A0A6D2JXQ0_9BRAS</name>
<dbReference type="AlphaFoldDB" id="A0A6D2JXQ0"/>
<dbReference type="Proteomes" id="UP000467841">
    <property type="component" value="Unassembled WGS sequence"/>
</dbReference>
<organism evidence="2 3">
    <name type="scientific">Microthlaspi erraticum</name>
    <dbReference type="NCBI Taxonomy" id="1685480"/>
    <lineage>
        <taxon>Eukaryota</taxon>
        <taxon>Viridiplantae</taxon>
        <taxon>Streptophyta</taxon>
        <taxon>Embryophyta</taxon>
        <taxon>Tracheophyta</taxon>
        <taxon>Spermatophyta</taxon>
        <taxon>Magnoliopsida</taxon>
        <taxon>eudicotyledons</taxon>
        <taxon>Gunneridae</taxon>
        <taxon>Pentapetalae</taxon>
        <taxon>rosids</taxon>
        <taxon>malvids</taxon>
        <taxon>Brassicales</taxon>
        <taxon>Brassicaceae</taxon>
        <taxon>Coluteocarpeae</taxon>
        <taxon>Microthlaspi</taxon>
    </lineage>
</organism>
<dbReference type="EMBL" id="CACVBM020001401">
    <property type="protein sequence ID" value="CAA7048960.1"/>
    <property type="molecule type" value="Genomic_DNA"/>
</dbReference>
<evidence type="ECO:0000313" key="3">
    <source>
        <dbReference type="Proteomes" id="UP000467841"/>
    </source>
</evidence>
<keyword evidence="3" id="KW-1185">Reference proteome</keyword>
<feature type="region of interest" description="Disordered" evidence="1">
    <location>
        <begin position="94"/>
        <end position="155"/>
    </location>
</feature>
<feature type="compositionally biased region" description="Basic and acidic residues" evidence="1">
    <location>
        <begin position="47"/>
        <end position="82"/>
    </location>
</feature>
<evidence type="ECO:0000313" key="2">
    <source>
        <dbReference type="EMBL" id="CAA7048960.1"/>
    </source>
</evidence>
<gene>
    <name evidence="2" type="ORF">MERR_LOCUS36195</name>
</gene>
<protein>
    <submittedName>
        <fullName evidence="2">Uncharacterized protein</fullName>
    </submittedName>
</protein>
<feature type="compositionally biased region" description="Polar residues" evidence="1">
    <location>
        <begin position="97"/>
        <end position="119"/>
    </location>
</feature>
<proteinExistence type="predicted"/>
<sequence length="155" mass="17570">MFFMTLEPLCSHPTKETPGSGTPRASSFEPREAEASRQRRIRSSRTRRSDLTDGLDRAQAEHPELDRARDRVDPEEPPFEHPAYEVEQAPCQDLYHSHSNPYSQFERSRLSQGQGSHTYFNDDDEGCMDEAASSAPDGRLPSLTQDLASQFFGEH</sequence>
<accession>A0A6D2JXQ0</accession>
<comment type="caution">
    <text evidence="2">The sequence shown here is derived from an EMBL/GenBank/DDBJ whole genome shotgun (WGS) entry which is preliminary data.</text>
</comment>
<feature type="region of interest" description="Disordered" evidence="1">
    <location>
        <begin position="1"/>
        <end position="82"/>
    </location>
</feature>
<reference evidence="2" key="1">
    <citation type="submission" date="2020-01" db="EMBL/GenBank/DDBJ databases">
        <authorList>
            <person name="Mishra B."/>
        </authorList>
    </citation>
    <scope>NUCLEOTIDE SEQUENCE [LARGE SCALE GENOMIC DNA]</scope>
</reference>